<dbReference type="CDD" id="cd00075">
    <property type="entry name" value="HATPase"/>
    <property type="match status" value="1"/>
</dbReference>
<dbReference type="GO" id="GO:0003700">
    <property type="term" value="F:DNA-binding transcription factor activity"/>
    <property type="evidence" value="ECO:0007669"/>
    <property type="project" value="InterPro"/>
</dbReference>
<dbReference type="Pfam" id="PF07494">
    <property type="entry name" value="Reg_prop"/>
    <property type="match status" value="6"/>
</dbReference>
<dbReference type="InterPro" id="IPR003661">
    <property type="entry name" value="HisK_dim/P_dom"/>
</dbReference>
<evidence type="ECO:0000256" key="5">
    <source>
        <dbReference type="ARBA" id="ARBA00022741"/>
    </source>
</evidence>
<dbReference type="GO" id="GO:0043565">
    <property type="term" value="F:sequence-specific DNA binding"/>
    <property type="evidence" value="ECO:0007669"/>
    <property type="project" value="InterPro"/>
</dbReference>
<evidence type="ECO:0000259" key="16">
    <source>
        <dbReference type="PROSITE" id="PS50110"/>
    </source>
</evidence>
<dbReference type="SUPFAM" id="SSF52172">
    <property type="entry name" value="CheY-like"/>
    <property type="match status" value="1"/>
</dbReference>
<keyword evidence="4" id="KW-0808">Transferase</keyword>
<evidence type="ECO:0000259" key="14">
    <source>
        <dbReference type="PROSITE" id="PS01124"/>
    </source>
</evidence>
<keyword evidence="7" id="KW-0067">ATP-binding</keyword>
<dbReference type="OrthoDB" id="9809670at2"/>
<dbReference type="Pfam" id="PF00512">
    <property type="entry name" value="HisKA"/>
    <property type="match status" value="1"/>
</dbReference>
<evidence type="ECO:0000313" key="18">
    <source>
        <dbReference type="Proteomes" id="UP000295499"/>
    </source>
</evidence>
<dbReference type="PANTHER" id="PTHR43547:SF2">
    <property type="entry name" value="HYBRID SIGNAL TRANSDUCTION HISTIDINE KINASE C"/>
    <property type="match status" value="1"/>
</dbReference>
<dbReference type="InterPro" id="IPR004358">
    <property type="entry name" value="Sig_transdc_His_kin-like_C"/>
</dbReference>
<protein>
    <recommendedName>
        <fullName evidence="2">histidine kinase</fullName>
        <ecNumber evidence="2">2.7.13.3</ecNumber>
    </recommendedName>
</protein>
<dbReference type="InterPro" id="IPR036890">
    <property type="entry name" value="HATPase_C_sf"/>
</dbReference>
<dbReference type="Gene3D" id="1.10.287.130">
    <property type="match status" value="1"/>
</dbReference>
<dbReference type="InterPro" id="IPR011006">
    <property type="entry name" value="CheY-like_superfamily"/>
</dbReference>
<keyword evidence="18" id="KW-1185">Reference proteome</keyword>
<dbReference type="FunFam" id="3.30.565.10:FF:000037">
    <property type="entry name" value="Hybrid sensor histidine kinase/response regulator"/>
    <property type="match status" value="1"/>
</dbReference>
<dbReference type="Gene3D" id="3.40.50.2300">
    <property type="match status" value="1"/>
</dbReference>
<dbReference type="SUPFAM" id="SSF47384">
    <property type="entry name" value="Homodimeric domain of signal transducing histidine kinase"/>
    <property type="match status" value="1"/>
</dbReference>
<dbReference type="EC" id="2.7.13.3" evidence="2"/>
<dbReference type="PROSITE" id="PS50109">
    <property type="entry name" value="HIS_KIN"/>
    <property type="match status" value="1"/>
</dbReference>
<dbReference type="PROSITE" id="PS50110">
    <property type="entry name" value="RESPONSE_REGULATORY"/>
    <property type="match status" value="1"/>
</dbReference>
<dbReference type="Gene3D" id="1.10.10.60">
    <property type="entry name" value="Homeodomain-like"/>
    <property type="match status" value="2"/>
</dbReference>
<dbReference type="Pfam" id="PF02518">
    <property type="entry name" value="HATPase_c"/>
    <property type="match status" value="1"/>
</dbReference>
<dbReference type="EMBL" id="SNWM01000002">
    <property type="protein sequence ID" value="TDO22705.1"/>
    <property type="molecule type" value="Genomic_DNA"/>
</dbReference>
<dbReference type="Gene3D" id="2.130.10.10">
    <property type="entry name" value="YVTN repeat-like/Quinoprotein amine dehydrogenase"/>
    <property type="match status" value="4"/>
</dbReference>
<evidence type="ECO:0000256" key="1">
    <source>
        <dbReference type="ARBA" id="ARBA00000085"/>
    </source>
</evidence>
<evidence type="ECO:0000256" key="6">
    <source>
        <dbReference type="ARBA" id="ARBA00022777"/>
    </source>
</evidence>
<organism evidence="17 18">
    <name type="scientific">Pedobacter duraquae</name>
    <dbReference type="NCBI Taxonomy" id="425511"/>
    <lineage>
        <taxon>Bacteria</taxon>
        <taxon>Pseudomonadati</taxon>
        <taxon>Bacteroidota</taxon>
        <taxon>Sphingobacteriia</taxon>
        <taxon>Sphingobacteriales</taxon>
        <taxon>Sphingobacteriaceae</taxon>
        <taxon>Pedobacter</taxon>
    </lineage>
</organism>
<accession>A0A4R6IL75</accession>
<feature type="domain" description="Response regulatory" evidence="16">
    <location>
        <begin position="1147"/>
        <end position="1262"/>
    </location>
</feature>
<dbReference type="InterPro" id="IPR018062">
    <property type="entry name" value="HTH_AraC-typ_CS"/>
</dbReference>
<dbReference type="CDD" id="cd00146">
    <property type="entry name" value="PKD"/>
    <property type="match status" value="1"/>
</dbReference>
<sequence length="1405" mass="156761">MLFLRHSIRSFYALFNQSTNARLLLALIMLLSFKAAFAQKDLNFIALTTKNGLSSNTVNAVLQDRQGLIWIGTSDGLNKFDGTNFTVYTHNETDSSSIPSNVITSLLEDKSGKLWIGTSAGGLAFYNPRLNVFGTFKGGINVGKQSHFNVKALYQDREGQIWVGTFGGYRIINPVTLQVKNVELEGLSINNANTIAVLCFFEDDQQQMWVGTNNGLFRYNKKSGKMDMFLHNPNDPTSIGDNSVRAIVKDRQGRIFFGTNKGLNLLMPDQKTFRLFLRSNSRQLSPSEDMIYAASLAPDGKLWIGTEDGIGVFDSERDLFSSIKPDRRKSFSLSNKSIRSICNTKSGIIWLGTYQGGVNKYDPNLPLFNLKRSSPFDPHGLSSPLVTSFAEYQKGKIFVGTDGGGLHFFDRETGLFDPINLRSRINISGGPLTILALDFDKNKKLWIGTYQNGLFQYDPKTGSSRQFIAGDQAGNLSQNDIFFVKEDSRGLVWVGTNGNGVDVLDPGKQSFTRYSSNAKGHFRIPVNGFMRAITEDANGDMWLGSNGSGIVVYHWASKTYTHYDKLTSNLSDDVVLSILHDRKGNTWVGTNSGGLNLLNKKTGKFIHFGESSGLANGIVYKILEDRAGMLWLSTDKGVSSVDPVTKKIKNFGRPNGIQDSPFLLGSGLVATGDELYFGGQDGFNYFSPAALPANNAMPSVLLTELKVANNIVSPGPDAAIKEQISFAKEITLDYGQNFSISYVALNFTAPQQNHYSYKLEGLDKEWNDVGREKTAYYTNLDPGDYIFQVRASNNQGAWNDKVTTIAVHVLPPFWRSTYAYILYTVLVVGLLLYSRHRGIQKIKNELALEHEKINAKQQIEQHRLEAERLHTLDLQKIKFLTNLSHEFRTPISLILAPVDKLLSIKHDASVSGQIKMISRNARRLLNLVNQLLDFRKMEEQELKLNLKQGDLIAFINEAAQSFQDLSDRKKINLSVYSNVTFLITDFDHDKMERIVFNLLSNAFKFTKAGGEISLVTTLDSSSNSDLSTLTISVSDTGIGITPEVKDHIFERFFMDNNVTSVINQGSGIGLSIVKEFVELHGGEISVESMPDQGTQFLVKFPVKDSGIEPMSFQTLASDEQDLVNDADFGPDESINTSEEVITTKLATILLVEDNDEFRDHLKDALQPFYHILEASNGKEGWQKALSCHPALVVSDISMPEMNGITLSQKIKLDKRTSHIPVILLTAISGEEDQIKGLQSGANDYLTKPFNFNILHAKIRNLLLYNRSIKDAYSKQIQVQGTEIEIESTDVKLLNKIVHYVQEKMSNPELSVEDLSKHVGMSRGSLYHKLLEITGLTPIEYIRSIKLERAVEFLEKSDFNVAQIAYMTGFGTPSYFSRLFKAHYGMLPSEYISTKRKGRSMVNLPD</sequence>
<dbReference type="FunFam" id="2.60.40.10:FF:000791">
    <property type="entry name" value="Two-component system sensor histidine kinase/response regulator"/>
    <property type="match status" value="1"/>
</dbReference>
<dbReference type="PRINTS" id="PR00344">
    <property type="entry name" value="BCTRLSENSOR"/>
</dbReference>
<dbReference type="SUPFAM" id="SSF55874">
    <property type="entry name" value="ATPase domain of HSP90 chaperone/DNA topoisomerase II/histidine kinase"/>
    <property type="match status" value="1"/>
</dbReference>
<keyword evidence="10" id="KW-0238">DNA-binding</keyword>
<dbReference type="InterPro" id="IPR036097">
    <property type="entry name" value="HisK_dim/P_sf"/>
</dbReference>
<gene>
    <name evidence="17" type="ORF">CLV32_1686</name>
</gene>
<keyword evidence="8" id="KW-0902">Two-component regulatory system</keyword>
<dbReference type="Pfam" id="PF07495">
    <property type="entry name" value="Y_Y_Y"/>
    <property type="match status" value="1"/>
</dbReference>
<proteinExistence type="predicted"/>
<evidence type="ECO:0000256" key="9">
    <source>
        <dbReference type="ARBA" id="ARBA00023015"/>
    </source>
</evidence>
<evidence type="ECO:0000256" key="11">
    <source>
        <dbReference type="ARBA" id="ARBA00023163"/>
    </source>
</evidence>
<dbReference type="SMART" id="SM00448">
    <property type="entry name" value="REC"/>
    <property type="match status" value="1"/>
</dbReference>
<dbReference type="Pfam" id="PF00072">
    <property type="entry name" value="Response_reg"/>
    <property type="match status" value="1"/>
</dbReference>
<dbReference type="Proteomes" id="UP000295499">
    <property type="component" value="Unassembled WGS sequence"/>
</dbReference>
<evidence type="ECO:0000256" key="3">
    <source>
        <dbReference type="ARBA" id="ARBA00022553"/>
    </source>
</evidence>
<evidence type="ECO:0000256" key="13">
    <source>
        <dbReference type="SAM" id="Coils"/>
    </source>
</evidence>
<comment type="caution">
    <text evidence="17">The sequence shown here is derived from an EMBL/GenBank/DDBJ whole genome shotgun (WGS) entry which is preliminary data.</text>
</comment>
<keyword evidence="5" id="KW-0547">Nucleotide-binding</keyword>
<dbReference type="InterPro" id="IPR013783">
    <property type="entry name" value="Ig-like_fold"/>
</dbReference>
<dbReference type="PROSITE" id="PS01124">
    <property type="entry name" value="HTH_ARAC_FAMILY_2"/>
    <property type="match status" value="1"/>
</dbReference>
<dbReference type="Pfam" id="PF12833">
    <property type="entry name" value="HTH_18"/>
    <property type="match status" value="1"/>
</dbReference>
<dbReference type="SMART" id="SM00387">
    <property type="entry name" value="HATPase_c"/>
    <property type="match status" value="1"/>
</dbReference>
<dbReference type="SUPFAM" id="SSF63829">
    <property type="entry name" value="Calcium-dependent phosphotriesterase"/>
    <property type="match status" value="3"/>
</dbReference>
<evidence type="ECO:0000256" key="2">
    <source>
        <dbReference type="ARBA" id="ARBA00012438"/>
    </source>
</evidence>
<dbReference type="InterPro" id="IPR011110">
    <property type="entry name" value="Reg_prop"/>
</dbReference>
<comment type="catalytic activity">
    <reaction evidence="1">
        <text>ATP + protein L-histidine = ADP + protein N-phospho-L-histidine.</text>
        <dbReference type="EC" id="2.7.13.3"/>
    </reaction>
</comment>
<dbReference type="InterPro" id="IPR001789">
    <property type="entry name" value="Sig_transdc_resp-reg_receiver"/>
</dbReference>
<evidence type="ECO:0000259" key="15">
    <source>
        <dbReference type="PROSITE" id="PS50109"/>
    </source>
</evidence>
<dbReference type="PANTHER" id="PTHR43547">
    <property type="entry name" value="TWO-COMPONENT HISTIDINE KINASE"/>
    <property type="match status" value="1"/>
</dbReference>
<feature type="domain" description="HTH araC/xylS-type" evidence="14">
    <location>
        <begin position="1294"/>
        <end position="1393"/>
    </location>
</feature>
<feature type="modified residue" description="4-aspartylphosphate" evidence="12">
    <location>
        <position position="1195"/>
    </location>
</feature>
<evidence type="ECO:0000256" key="7">
    <source>
        <dbReference type="ARBA" id="ARBA00022840"/>
    </source>
</evidence>
<dbReference type="InterPro" id="IPR009057">
    <property type="entry name" value="Homeodomain-like_sf"/>
</dbReference>
<reference evidence="17 18" key="1">
    <citation type="submission" date="2019-03" db="EMBL/GenBank/DDBJ databases">
        <title>Genomic Encyclopedia of Archaeal and Bacterial Type Strains, Phase II (KMG-II): from individual species to whole genera.</title>
        <authorList>
            <person name="Goeker M."/>
        </authorList>
    </citation>
    <scope>NUCLEOTIDE SEQUENCE [LARGE SCALE GENOMIC DNA]</scope>
    <source>
        <strain evidence="17 18">DSM 19034</strain>
    </source>
</reference>
<keyword evidence="13" id="KW-0175">Coiled coil</keyword>
<evidence type="ECO:0000256" key="10">
    <source>
        <dbReference type="ARBA" id="ARBA00023125"/>
    </source>
</evidence>
<keyword evidence="11" id="KW-0804">Transcription</keyword>
<dbReference type="InterPro" id="IPR011123">
    <property type="entry name" value="Y_Y_Y"/>
</dbReference>
<keyword evidence="6 17" id="KW-0418">Kinase</keyword>
<evidence type="ECO:0000256" key="4">
    <source>
        <dbReference type="ARBA" id="ARBA00022679"/>
    </source>
</evidence>
<dbReference type="InterPro" id="IPR018060">
    <property type="entry name" value="HTH_AraC"/>
</dbReference>
<dbReference type="SMART" id="SM00388">
    <property type="entry name" value="HisKA"/>
    <property type="match status" value="1"/>
</dbReference>
<evidence type="ECO:0000256" key="12">
    <source>
        <dbReference type="PROSITE-ProRule" id="PRU00169"/>
    </source>
</evidence>
<feature type="domain" description="Histidine kinase" evidence="15">
    <location>
        <begin position="882"/>
        <end position="1104"/>
    </location>
</feature>
<feature type="coiled-coil region" evidence="13">
    <location>
        <begin position="845"/>
        <end position="872"/>
    </location>
</feature>
<evidence type="ECO:0000313" key="17">
    <source>
        <dbReference type="EMBL" id="TDO22705.1"/>
    </source>
</evidence>
<dbReference type="GO" id="GO:0005524">
    <property type="term" value="F:ATP binding"/>
    <property type="evidence" value="ECO:0007669"/>
    <property type="project" value="UniProtKB-KW"/>
</dbReference>
<dbReference type="RefSeq" id="WP_133554291.1">
    <property type="nucleotide sequence ID" value="NZ_SNWM01000002.1"/>
</dbReference>
<dbReference type="GO" id="GO:0000155">
    <property type="term" value="F:phosphorelay sensor kinase activity"/>
    <property type="evidence" value="ECO:0007669"/>
    <property type="project" value="InterPro"/>
</dbReference>
<dbReference type="InterPro" id="IPR015943">
    <property type="entry name" value="WD40/YVTN_repeat-like_dom_sf"/>
</dbReference>
<dbReference type="InterPro" id="IPR005467">
    <property type="entry name" value="His_kinase_dom"/>
</dbReference>
<dbReference type="PROSITE" id="PS00041">
    <property type="entry name" value="HTH_ARAC_FAMILY_1"/>
    <property type="match status" value="1"/>
</dbReference>
<dbReference type="Gene3D" id="3.30.565.10">
    <property type="entry name" value="Histidine kinase-like ATPase, C-terminal domain"/>
    <property type="match status" value="1"/>
</dbReference>
<dbReference type="FunFam" id="1.10.287.130:FF:000045">
    <property type="entry name" value="Two-component system sensor histidine kinase/response regulator"/>
    <property type="match status" value="1"/>
</dbReference>
<evidence type="ECO:0000256" key="8">
    <source>
        <dbReference type="ARBA" id="ARBA00023012"/>
    </source>
</evidence>
<dbReference type="SUPFAM" id="SSF46689">
    <property type="entry name" value="Homeodomain-like"/>
    <property type="match status" value="1"/>
</dbReference>
<dbReference type="CDD" id="cd00082">
    <property type="entry name" value="HisKA"/>
    <property type="match status" value="1"/>
</dbReference>
<dbReference type="SMART" id="SM00342">
    <property type="entry name" value="HTH_ARAC"/>
    <property type="match status" value="1"/>
</dbReference>
<dbReference type="InterPro" id="IPR003594">
    <property type="entry name" value="HATPase_dom"/>
</dbReference>
<keyword evidence="3 12" id="KW-0597">Phosphoprotein</keyword>
<dbReference type="Gene3D" id="2.60.40.10">
    <property type="entry name" value="Immunoglobulins"/>
    <property type="match status" value="1"/>
</dbReference>
<keyword evidence="9" id="KW-0805">Transcription regulation</keyword>
<name>A0A4R6IL75_9SPHI</name>